<proteinExistence type="predicted"/>
<dbReference type="EMBL" id="LZSO01000013">
    <property type="protein sequence ID" value="OBB31889.1"/>
    <property type="molecule type" value="Genomic_DNA"/>
</dbReference>
<evidence type="ECO:0000256" key="1">
    <source>
        <dbReference type="SAM" id="MobiDB-lite"/>
    </source>
</evidence>
<protein>
    <submittedName>
        <fullName evidence="3">Uncharacterized protein</fullName>
    </submittedName>
</protein>
<name>A0A1A0RDU5_MYCPR</name>
<dbReference type="RefSeq" id="WP_064931290.1">
    <property type="nucleotide sequence ID" value="NZ_LZSO01000013.1"/>
</dbReference>
<keyword evidence="2" id="KW-0812">Transmembrane</keyword>
<reference evidence="4" key="1">
    <citation type="submission" date="2016-06" db="EMBL/GenBank/DDBJ databases">
        <authorList>
            <person name="Sutton G."/>
            <person name="Brinkac L."/>
            <person name="Sanka R."/>
            <person name="Adams M."/>
            <person name="Lau E."/>
            <person name="Mehaffy C."/>
            <person name="Tameris M."/>
            <person name="Hatherill M."/>
            <person name="Hanekom W."/>
            <person name="Mahomed H."/>
            <person name="Mcshane H."/>
        </authorList>
    </citation>
    <scope>NUCLEOTIDE SEQUENCE [LARGE SCALE GENOMIC DNA]</scope>
    <source>
        <strain evidence="4">852002-51209_SCH5440388</strain>
    </source>
</reference>
<feature type="region of interest" description="Disordered" evidence="1">
    <location>
        <begin position="171"/>
        <end position="208"/>
    </location>
</feature>
<feature type="region of interest" description="Disordered" evidence="1">
    <location>
        <begin position="64"/>
        <end position="85"/>
    </location>
</feature>
<sequence length="208" mass="21286">MTTNSPAVGTTTQSRPKRRRSSSNKNPTTKNAAMIGLVGTLGGSLIAAMPSILTTINQHSDIPSAPVTQVQSSDRGSVDSVTFSDSGTKVTVAGSAISRVEAVGVMVSPSDVAEPIWTAGTNVSDGKWSLVVNAGQKLPPEVEIKAFYKERTVSAAPVMKTSYVTLQAASTTSTPVPPAPASGCSTQTGDGCFTGPGWGPPSIYRTGS</sequence>
<dbReference type="OrthoDB" id="4721577at2"/>
<dbReference type="Proteomes" id="UP000093902">
    <property type="component" value="Unassembled WGS sequence"/>
</dbReference>
<comment type="caution">
    <text evidence="3">The sequence shown here is derived from an EMBL/GenBank/DDBJ whole genome shotgun (WGS) entry which is preliminary data.</text>
</comment>
<accession>A0A1A0RDU5</accession>
<organism evidence="3 4">
    <name type="scientific">Mycolicibacterium peregrinum</name>
    <name type="common">Mycobacterium peregrinum</name>
    <dbReference type="NCBI Taxonomy" id="43304"/>
    <lineage>
        <taxon>Bacteria</taxon>
        <taxon>Bacillati</taxon>
        <taxon>Actinomycetota</taxon>
        <taxon>Actinomycetes</taxon>
        <taxon>Mycobacteriales</taxon>
        <taxon>Mycobacteriaceae</taxon>
        <taxon>Mycolicibacterium</taxon>
    </lineage>
</organism>
<dbReference type="AlphaFoldDB" id="A0A1A0RDU5"/>
<gene>
    <name evidence="3" type="ORF">A5792_14460</name>
</gene>
<keyword evidence="2" id="KW-0472">Membrane</keyword>
<evidence type="ECO:0000313" key="3">
    <source>
        <dbReference type="EMBL" id="OBB31889.1"/>
    </source>
</evidence>
<keyword evidence="2" id="KW-1133">Transmembrane helix</keyword>
<evidence type="ECO:0000313" key="4">
    <source>
        <dbReference type="Proteomes" id="UP000093902"/>
    </source>
</evidence>
<feature type="transmembrane region" description="Helical" evidence="2">
    <location>
        <begin position="32"/>
        <end position="53"/>
    </location>
</feature>
<feature type="region of interest" description="Disordered" evidence="1">
    <location>
        <begin position="1"/>
        <end position="30"/>
    </location>
</feature>
<evidence type="ECO:0000256" key="2">
    <source>
        <dbReference type="SAM" id="Phobius"/>
    </source>
</evidence>